<feature type="binding site" evidence="5">
    <location>
        <begin position="109"/>
        <end position="112"/>
    </location>
    <ligand>
        <name>(6S)-5,6,7,8-tetrahydrofolate</name>
        <dbReference type="ChEBI" id="CHEBI:57453"/>
    </ligand>
</feature>
<sequence length="315" mass="33386">MNIVFMGTPEFAAVSLQALADSGHRVVAAFTQPDKPVGRKKVLTAPPVKQLAQQLGIPVYQPASVKKAETIELLASLQPDLIAVVAYGKILPQQVIGLPPLGCINVHGSLLPKYRGAAPIQWSVINGEKTTGVTTMYMDAGLDTGDMIYTDTVEIGGDETSGQLYQRLAKVGADLLLKTLTGIADGTAPRQKQDDGQSTYAPMLDKQIAELDFSLTAQQVHDHIRGLNPWPVAHTFFDGKKLKVFSSRVISGAAGTAAGQLTADGTLQVACGDGGVVALTDVLLEGSKRMSAEQFLQGHGAKCRRGLQLGRKMGE</sequence>
<dbReference type="Pfam" id="PF02911">
    <property type="entry name" value="Formyl_trans_C"/>
    <property type="match status" value="1"/>
</dbReference>
<dbReference type="InterPro" id="IPR011034">
    <property type="entry name" value="Formyl_transferase-like_C_sf"/>
</dbReference>
<accession>A0A1C6H8U3</accession>
<dbReference type="CDD" id="cd08704">
    <property type="entry name" value="Met_tRNA_FMT_C"/>
    <property type="match status" value="1"/>
</dbReference>
<protein>
    <recommendedName>
        <fullName evidence="2 5">Methionyl-tRNA formyltransferase</fullName>
        <ecNumber evidence="2 5">2.1.2.9</ecNumber>
    </recommendedName>
</protein>
<feature type="domain" description="Formyl transferase N-terminal" evidence="6">
    <location>
        <begin position="1"/>
        <end position="179"/>
    </location>
</feature>
<dbReference type="NCBIfam" id="TIGR00460">
    <property type="entry name" value="fmt"/>
    <property type="match status" value="1"/>
</dbReference>
<evidence type="ECO:0000313" key="8">
    <source>
        <dbReference type="EMBL" id="SCJ53979.1"/>
    </source>
</evidence>
<dbReference type="PROSITE" id="PS00373">
    <property type="entry name" value="GART"/>
    <property type="match status" value="1"/>
</dbReference>
<evidence type="ECO:0000259" key="7">
    <source>
        <dbReference type="Pfam" id="PF02911"/>
    </source>
</evidence>
<comment type="catalytic activity">
    <reaction evidence="5">
        <text>L-methionyl-tRNA(fMet) + (6R)-10-formyltetrahydrofolate = N-formyl-L-methionyl-tRNA(fMet) + (6S)-5,6,7,8-tetrahydrofolate + H(+)</text>
        <dbReference type="Rhea" id="RHEA:24380"/>
        <dbReference type="Rhea" id="RHEA-COMP:9952"/>
        <dbReference type="Rhea" id="RHEA-COMP:9953"/>
        <dbReference type="ChEBI" id="CHEBI:15378"/>
        <dbReference type="ChEBI" id="CHEBI:57453"/>
        <dbReference type="ChEBI" id="CHEBI:78530"/>
        <dbReference type="ChEBI" id="CHEBI:78844"/>
        <dbReference type="ChEBI" id="CHEBI:195366"/>
        <dbReference type="EC" id="2.1.2.9"/>
    </reaction>
</comment>
<evidence type="ECO:0000256" key="2">
    <source>
        <dbReference type="ARBA" id="ARBA00012261"/>
    </source>
</evidence>
<evidence type="ECO:0000256" key="4">
    <source>
        <dbReference type="ARBA" id="ARBA00022917"/>
    </source>
</evidence>
<dbReference type="InterPro" id="IPR044135">
    <property type="entry name" value="Met-tRNA-FMT_C"/>
</dbReference>
<name>A0A1C6H8U3_9FIRM</name>
<dbReference type="InterPro" id="IPR005794">
    <property type="entry name" value="Fmt"/>
</dbReference>
<feature type="domain" description="Formyl transferase C-terminal" evidence="7">
    <location>
        <begin position="204"/>
        <end position="299"/>
    </location>
</feature>
<comment type="similarity">
    <text evidence="1 5">Belongs to the Fmt family.</text>
</comment>
<dbReference type="Gene3D" id="3.40.50.12230">
    <property type="match status" value="1"/>
</dbReference>
<keyword evidence="4 5" id="KW-0648">Protein biosynthesis</keyword>
<evidence type="ECO:0000256" key="5">
    <source>
        <dbReference type="HAMAP-Rule" id="MF_00182"/>
    </source>
</evidence>
<dbReference type="InterPro" id="IPR002376">
    <property type="entry name" value="Formyl_transf_N"/>
</dbReference>
<evidence type="ECO:0000256" key="1">
    <source>
        <dbReference type="ARBA" id="ARBA00010699"/>
    </source>
</evidence>
<dbReference type="GO" id="GO:0004479">
    <property type="term" value="F:methionyl-tRNA formyltransferase activity"/>
    <property type="evidence" value="ECO:0007669"/>
    <property type="project" value="UniProtKB-UniRule"/>
</dbReference>
<dbReference type="EC" id="2.1.2.9" evidence="2 5"/>
<dbReference type="PANTHER" id="PTHR11138">
    <property type="entry name" value="METHIONYL-TRNA FORMYLTRANSFERASE"/>
    <property type="match status" value="1"/>
</dbReference>
<comment type="function">
    <text evidence="5">Attaches a formyl group to the free amino group of methionyl-tRNA(fMet). The formyl group appears to play a dual role in the initiator identity of N-formylmethionyl-tRNA by promoting its recognition by IF2 and preventing the misappropriation of this tRNA by the elongation apparatus.</text>
</comment>
<dbReference type="SUPFAM" id="SSF53328">
    <property type="entry name" value="Formyltransferase"/>
    <property type="match status" value="1"/>
</dbReference>
<dbReference type="SUPFAM" id="SSF50486">
    <property type="entry name" value="FMT C-terminal domain-like"/>
    <property type="match status" value="1"/>
</dbReference>
<evidence type="ECO:0000259" key="6">
    <source>
        <dbReference type="Pfam" id="PF00551"/>
    </source>
</evidence>
<evidence type="ECO:0000256" key="3">
    <source>
        <dbReference type="ARBA" id="ARBA00022679"/>
    </source>
</evidence>
<gene>
    <name evidence="5 8" type="primary">fmt</name>
    <name evidence="8" type="ORF">SAMEA3545359_00735</name>
</gene>
<keyword evidence="3 5" id="KW-0808">Transferase</keyword>
<dbReference type="CDD" id="cd08646">
    <property type="entry name" value="FMT_core_Met-tRNA-FMT_N"/>
    <property type="match status" value="1"/>
</dbReference>
<dbReference type="FunFam" id="3.40.50.12230:FF:000001">
    <property type="entry name" value="Methionyl-tRNA formyltransferase"/>
    <property type="match status" value="1"/>
</dbReference>
<dbReference type="HAMAP" id="MF_00182">
    <property type="entry name" value="Formyl_trans"/>
    <property type="match status" value="1"/>
</dbReference>
<reference evidence="8" key="1">
    <citation type="submission" date="2015-09" db="EMBL/GenBank/DDBJ databases">
        <authorList>
            <consortium name="Pathogen Informatics"/>
        </authorList>
    </citation>
    <scope>NUCLEOTIDE SEQUENCE</scope>
    <source>
        <strain evidence="8">2789STDY5834896</strain>
    </source>
</reference>
<dbReference type="PANTHER" id="PTHR11138:SF5">
    <property type="entry name" value="METHIONYL-TRNA FORMYLTRANSFERASE, MITOCHONDRIAL"/>
    <property type="match status" value="1"/>
</dbReference>
<proteinExistence type="inferred from homology"/>
<dbReference type="InterPro" id="IPR005793">
    <property type="entry name" value="Formyl_trans_C"/>
</dbReference>
<dbReference type="InterPro" id="IPR041711">
    <property type="entry name" value="Met-tRNA-FMT_N"/>
</dbReference>
<dbReference type="InterPro" id="IPR001555">
    <property type="entry name" value="GART_AS"/>
</dbReference>
<organism evidence="8">
    <name type="scientific">uncultured Anaerotruncus sp</name>
    <dbReference type="NCBI Taxonomy" id="905011"/>
    <lineage>
        <taxon>Bacteria</taxon>
        <taxon>Bacillati</taxon>
        <taxon>Bacillota</taxon>
        <taxon>Clostridia</taxon>
        <taxon>Eubacteriales</taxon>
        <taxon>Oscillospiraceae</taxon>
        <taxon>Anaerotruncus</taxon>
        <taxon>environmental samples</taxon>
    </lineage>
</organism>
<dbReference type="AlphaFoldDB" id="A0A1C6H8U3"/>
<dbReference type="GO" id="GO:0005829">
    <property type="term" value="C:cytosol"/>
    <property type="evidence" value="ECO:0007669"/>
    <property type="project" value="TreeGrafter"/>
</dbReference>
<dbReference type="Pfam" id="PF00551">
    <property type="entry name" value="Formyl_trans_N"/>
    <property type="match status" value="1"/>
</dbReference>
<dbReference type="EMBL" id="FMHG01000001">
    <property type="protein sequence ID" value="SCJ53979.1"/>
    <property type="molecule type" value="Genomic_DNA"/>
</dbReference>
<dbReference type="InterPro" id="IPR036477">
    <property type="entry name" value="Formyl_transf_N_sf"/>
</dbReference>